<dbReference type="STRING" id="743788.S8DZZ6"/>
<dbReference type="GO" id="GO:0004497">
    <property type="term" value="F:monooxygenase activity"/>
    <property type="evidence" value="ECO:0007669"/>
    <property type="project" value="UniProtKB-KW"/>
</dbReference>
<organism evidence="16 17">
    <name type="scientific">Fomitopsis schrenkii</name>
    <name type="common">Brown rot fungus</name>
    <dbReference type="NCBI Taxonomy" id="2126942"/>
    <lineage>
        <taxon>Eukaryota</taxon>
        <taxon>Fungi</taxon>
        <taxon>Dikarya</taxon>
        <taxon>Basidiomycota</taxon>
        <taxon>Agaricomycotina</taxon>
        <taxon>Agaricomycetes</taxon>
        <taxon>Polyporales</taxon>
        <taxon>Fomitopsis</taxon>
    </lineage>
</organism>
<keyword evidence="8" id="KW-1133">Transmembrane helix</keyword>
<evidence type="ECO:0000256" key="13">
    <source>
        <dbReference type="PIRSR" id="PIRSR602401-1"/>
    </source>
</evidence>
<dbReference type="GO" id="GO:0020037">
    <property type="term" value="F:heme binding"/>
    <property type="evidence" value="ECO:0007669"/>
    <property type="project" value="InterPro"/>
</dbReference>
<keyword evidence="15" id="KW-0732">Signal</keyword>
<evidence type="ECO:0000256" key="3">
    <source>
        <dbReference type="ARBA" id="ARBA00005179"/>
    </source>
</evidence>
<dbReference type="PANTHER" id="PTHR46300:SF7">
    <property type="entry name" value="P450, PUTATIVE (EUROFUNG)-RELATED"/>
    <property type="match status" value="1"/>
</dbReference>
<evidence type="ECO:0000256" key="2">
    <source>
        <dbReference type="ARBA" id="ARBA00004167"/>
    </source>
</evidence>
<dbReference type="GO" id="GO:0016020">
    <property type="term" value="C:membrane"/>
    <property type="evidence" value="ECO:0007669"/>
    <property type="project" value="UniProtKB-SubCell"/>
</dbReference>
<dbReference type="InterPro" id="IPR002401">
    <property type="entry name" value="Cyt_P450_E_grp-I"/>
</dbReference>
<keyword evidence="7 13" id="KW-0479">Metal-binding</keyword>
<evidence type="ECO:0000256" key="1">
    <source>
        <dbReference type="ARBA" id="ARBA00001971"/>
    </source>
</evidence>
<evidence type="ECO:0008006" key="18">
    <source>
        <dbReference type="Google" id="ProtNLM"/>
    </source>
</evidence>
<dbReference type="InterPro" id="IPR001128">
    <property type="entry name" value="Cyt_P450"/>
</dbReference>
<evidence type="ECO:0000256" key="5">
    <source>
        <dbReference type="ARBA" id="ARBA00022617"/>
    </source>
</evidence>
<dbReference type="GO" id="GO:0016705">
    <property type="term" value="F:oxidoreductase activity, acting on paired donors, with incorporation or reduction of molecular oxygen"/>
    <property type="evidence" value="ECO:0007669"/>
    <property type="project" value="InterPro"/>
</dbReference>
<evidence type="ECO:0000313" key="16">
    <source>
        <dbReference type="EMBL" id="EPS98112.1"/>
    </source>
</evidence>
<accession>S8DZZ6</accession>
<proteinExistence type="inferred from homology"/>
<name>S8DZZ6_FOMSC</name>
<keyword evidence="10 13" id="KW-0408">Iron</keyword>
<comment type="similarity">
    <text evidence="4 14">Belongs to the cytochrome P450 family.</text>
</comment>
<dbReference type="Proteomes" id="UP000015241">
    <property type="component" value="Unassembled WGS sequence"/>
</dbReference>
<protein>
    <recommendedName>
        <fullName evidence="18">Cytochrome P450</fullName>
    </recommendedName>
</protein>
<keyword evidence="17" id="KW-1185">Reference proteome</keyword>
<dbReference type="EMBL" id="KE504169">
    <property type="protein sequence ID" value="EPS98112.1"/>
    <property type="molecule type" value="Genomic_DNA"/>
</dbReference>
<evidence type="ECO:0000256" key="4">
    <source>
        <dbReference type="ARBA" id="ARBA00010617"/>
    </source>
</evidence>
<evidence type="ECO:0000256" key="9">
    <source>
        <dbReference type="ARBA" id="ARBA00023002"/>
    </source>
</evidence>
<dbReference type="InterPro" id="IPR036396">
    <property type="entry name" value="Cyt_P450_sf"/>
</dbReference>
<comment type="cofactor">
    <cofactor evidence="1 13">
        <name>heme</name>
        <dbReference type="ChEBI" id="CHEBI:30413"/>
    </cofactor>
</comment>
<keyword evidence="6" id="KW-0812">Transmembrane</keyword>
<evidence type="ECO:0000313" key="17">
    <source>
        <dbReference type="Proteomes" id="UP000015241"/>
    </source>
</evidence>
<evidence type="ECO:0000256" key="7">
    <source>
        <dbReference type="ARBA" id="ARBA00022723"/>
    </source>
</evidence>
<reference evidence="16 17" key="1">
    <citation type="journal article" date="2012" name="Science">
        <title>The Paleozoic origin of enzymatic lignin decomposition reconstructed from 31 fungal genomes.</title>
        <authorList>
            <person name="Floudas D."/>
            <person name="Binder M."/>
            <person name="Riley R."/>
            <person name="Barry K."/>
            <person name="Blanchette R.A."/>
            <person name="Henrissat B."/>
            <person name="Martinez A.T."/>
            <person name="Otillar R."/>
            <person name="Spatafora J.W."/>
            <person name="Yadav J.S."/>
            <person name="Aerts A."/>
            <person name="Benoit I."/>
            <person name="Boyd A."/>
            <person name="Carlson A."/>
            <person name="Copeland A."/>
            <person name="Coutinho P.M."/>
            <person name="de Vries R.P."/>
            <person name="Ferreira P."/>
            <person name="Findley K."/>
            <person name="Foster B."/>
            <person name="Gaskell J."/>
            <person name="Glotzer D."/>
            <person name="Gorecki P."/>
            <person name="Heitman J."/>
            <person name="Hesse C."/>
            <person name="Hori C."/>
            <person name="Igarashi K."/>
            <person name="Jurgens J.A."/>
            <person name="Kallen N."/>
            <person name="Kersten P."/>
            <person name="Kohler A."/>
            <person name="Kuees U."/>
            <person name="Kumar T.K.A."/>
            <person name="Kuo A."/>
            <person name="LaButti K."/>
            <person name="Larrondo L.F."/>
            <person name="Lindquist E."/>
            <person name="Ling A."/>
            <person name="Lombard V."/>
            <person name="Lucas S."/>
            <person name="Lundell T."/>
            <person name="Martin R."/>
            <person name="McLaughlin D.J."/>
            <person name="Morgenstern I."/>
            <person name="Morin E."/>
            <person name="Murat C."/>
            <person name="Nagy L.G."/>
            <person name="Nolan M."/>
            <person name="Ohm R.A."/>
            <person name="Patyshakuliyeva A."/>
            <person name="Rokas A."/>
            <person name="Ruiz-Duenas F.J."/>
            <person name="Sabat G."/>
            <person name="Salamov A."/>
            <person name="Samejima M."/>
            <person name="Schmutz J."/>
            <person name="Slot J.C."/>
            <person name="St John F."/>
            <person name="Stenlid J."/>
            <person name="Sun H."/>
            <person name="Sun S."/>
            <person name="Syed K."/>
            <person name="Tsang A."/>
            <person name="Wiebenga A."/>
            <person name="Young D."/>
            <person name="Pisabarro A."/>
            <person name="Eastwood D.C."/>
            <person name="Martin F."/>
            <person name="Cullen D."/>
            <person name="Grigoriev I.V."/>
            <person name="Hibbett D.S."/>
        </authorList>
    </citation>
    <scope>NUCLEOTIDE SEQUENCE</scope>
    <source>
        <strain evidence="17">FP-58527</strain>
    </source>
</reference>
<dbReference type="SUPFAM" id="SSF48264">
    <property type="entry name" value="Cytochrome P450"/>
    <property type="match status" value="1"/>
</dbReference>
<dbReference type="InParanoid" id="S8DZZ6"/>
<feature type="binding site" description="axial binding residue" evidence="13">
    <location>
        <position position="458"/>
    </location>
    <ligand>
        <name>heme</name>
        <dbReference type="ChEBI" id="CHEBI:30413"/>
    </ligand>
    <ligandPart>
        <name>Fe</name>
        <dbReference type="ChEBI" id="CHEBI:18248"/>
    </ligandPart>
</feature>
<dbReference type="Gene3D" id="1.10.630.10">
    <property type="entry name" value="Cytochrome P450"/>
    <property type="match status" value="1"/>
</dbReference>
<dbReference type="PRINTS" id="PR00463">
    <property type="entry name" value="EP450I"/>
</dbReference>
<dbReference type="GO" id="GO:0005506">
    <property type="term" value="F:iron ion binding"/>
    <property type="evidence" value="ECO:0007669"/>
    <property type="project" value="InterPro"/>
</dbReference>
<dbReference type="InterPro" id="IPR017972">
    <property type="entry name" value="Cyt_P450_CS"/>
</dbReference>
<dbReference type="HOGENOM" id="CLU_001570_2_3_1"/>
<dbReference type="AlphaFoldDB" id="S8DZZ6"/>
<evidence type="ECO:0000256" key="8">
    <source>
        <dbReference type="ARBA" id="ARBA00022989"/>
    </source>
</evidence>
<gene>
    <name evidence="16" type="ORF">FOMPIDRAFT_60212</name>
</gene>
<evidence type="ECO:0000256" key="15">
    <source>
        <dbReference type="SAM" id="SignalP"/>
    </source>
</evidence>
<keyword evidence="5 13" id="KW-0349">Heme</keyword>
<feature type="chain" id="PRO_5004550242" description="Cytochrome P450" evidence="15">
    <location>
        <begin position="22"/>
        <end position="531"/>
    </location>
</feature>
<dbReference type="PROSITE" id="PS00086">
    <property type="entry name" value="CYTOCHROME_P450"/>
    <property type="match status" value="1"/>
</dbReference>
<sequence>MAPSIFLLAFVLAGSLWIFLTRKDSRLPPGPKGRPVIGHYGQIPSSGPWHFFGELGRCYGEVSSIRVLGHPVIVFNSFGPADALFNKRSNKYTFKPRRRMGELSGLVATLPFMDPGPTFNHARKMFRQELSPRSLTTYYADIERGARTLIRAFVEDAHPSRLEQTIDRTLGTLFMKVSSGYIVKGDDDTVLKPVKQLADFAADVLGGRYAIIDRLPFLCYLPRWAPGTTLLNLAEHWRVRLWQIADQTADLVREDLTSGTPSTSFMGNLYGNPRGGMDLDEAQFKFIAVTMSAGGMLPLTSSTLGFLLAMALFPAVQQRAQAELDRVLGGARLPALTDRPALPYISALILELYRWAPIAPLIARKALEDDEVAGYRIPKGATVVANNWHAPPPCLRAFASLNIVCRRAITRDPERYPDPYTFRPERFLPLFDATTSPAEKEGILDPRTYAFGYGRRICPGLDFAEAILFANITHVLTVFDISLAQGPAPVRTADKDIALKTVGAAAYVFHSPSVSMFGDIHADNVLVWCVR</sequence>
<evidence type="ECO:0000256" key="11">
    <source>
        <dbReference type="ARBA" id="ARBA00023033"/>
    </source>
</evidence>
<keyword evidence="12" id="KW-0472">Membrane</keyword>
<comment type="pathway">
    <text evidence="3">Secondary metabolite biosynthesis.</text>
</comment>
<dbReference type="OrthoDB" id="1470350at2759"/>
<evidence type="ECO:0000256" key="14">
    <source>
        <dbReference type="RuleBase" id="RU000461"/>
    </source>
</evidence>
<comment type="subcellular location">
    <subcellularLocation>
        <location evidence="2">Membrane</location>
        <topology evidence="2">Single-pass membrane protein</topology>
    </subcellularLocation>
</comment>
<evidence type="ECO:0000256" key="12">
    <source>
        <dbReference type="ARBA" id="ARBA00023136"/>
    </source>
</evidence>
<dbReference type="InterPro" id="IPR050364">
    <property type="entry name" value="Cytochrome_P450_fung"/>
</dbReference>
<keyword evidence="9 14" id="KW-0560">Oxidoreductase</keyword>
<feature type="signal peptide" evidence="15">
    <location>
        <begin position="1"/>
        <end position="21"/>
    </location>
</feature>
<evidence type="ECO:0000256" key="6">
    <source>
        <dbReference type="ARBA" id="ARBA00022692"/>
    </source>
</evidence>
<evidence type="ECO:0000256" key="10">
    <source>
        <dbReference type="ARBA" id="ARBA00023004"/>
    </source>
</evidence>
<dbReference type="PANTHER" id="PTHR46300">
    <property type="entry name" value="P450, PUTATIVE (EUROFUNG)-RELATED-RELATED"/>
    <property type="match status" value="1"/>
</dbReference>
<keyword evidence="11 14" id="KW-0503">Monooxygenase</keyword>
<dbReference type="Pfam" id="PF00067">
    <property type="entry name" value="p450"/>
    <property type="match status" value="2"/>
</dbReference>
<dbReference type="eggNOG" id="KOG0156">
    <property type="taxonomic scope" value="Eukaryota"/>
</dbReference>